<evidence type="ECO:0000313" key="5">
    <source>
        <dbReference type="WBParaSite" id="TREG1_93600.2"/>
    </source>
</evidence>
<dbReference type="Proteomes" id="UP000050795">
    <property type="component" value="Unassembled WGS sequence"/>
</dbReference>
<feature type="region of interest" description="Disordered" evidence="3">
    <location>
        <begin position="397"/>
        <end position="427"/>
    </location>
</feature>
<evidence type="ECO:0000256" key="2">
    <source>
        <dbReference type="SAM" id="Coils"/>
    </source>
</evidence>
<organism evidence="4 5">
    <name type="scientific">Trichobilharzia regenti</name>
    <name type="common">Nasal bird schistosome</name>
    <dbReference type="NCBI Taxonomy" id="157069"/>
    <lineage>
        <taxon>Eukaryota</taxon>
        <taxon>Metazoa</taxon>
        <taxon>Spiralia</taxon>
        <taxon>Lophotrochozoa</taxon>
        <taxon>Platyhelminthes</taxon>
        <taxon>Trematoda</taxon>
        <taxon>Digenea</taxon>
        <taxon>Strigeidida</taxon>
        <taxon>Schistosomatoidea</taxon>
        <taxon>Schistosomatidae</taxon>
        <taxon>Trichobilharzia</taxon>
    </lineage>
</organism>
<dbReference type="InterPro" id="IPR008491">
    <property type="entry name" value="CDK5RAP3"/>
</dbReference>
<dbReference type="PANTHER" id="PTHR14894:SF0">
    <property type="entry name" value="CDK5 REGULATORY SUBUNIT-ASSOCIATED PROTEIN 3"/>
    <property type="match status" value="1"/>
</dbReference>
<dbReference type="GO" id="GO:0007346">
    <property type="term" value="P:regulation of mitotic cell cycle"/>
    <property type="evidence" value="ECO:0007669"/>
    <property type="project" value="TreeGrafter"/>
</dbReference>
<dbReference type="WBParaSite" id="TREG1_93600.2">
    <property type="protein sequence ID" value="TREG1_93600.2"/>
    <property type="gene ID" value="TREG1_93600"/>
</dbReference>
<dbReference type="Pfam" id="PF05600">
    <property type="entry name" value="CDK5RAP3"/>
    <property type="match status" value="1"/>
</dbReference>
<dbReference type="AlphaFoldDB" id="A0AA85KKG1"/>
<keyword evidence="4" id="KW-1185">Reference proteome</keyword>
<proteinExistence type="inferred from homology"/>
<evidence type="ECO:0000256" key="3">
    <source>
        <dbReference type="SAM" id="MobiDB-lite"/>
    </source>
</evidence>
<name>A0AA85KKG1_TRIRE</name>
<reference evidence="4" key="1">
    <citation type="submission" date="2022-06" db="EMBL/GenBank/DDBJ databases">
        <authorList>
            <person name="Berger JAMES D."/>
            <person name="Berger JAMES D."/>
        </authorList>
    </citation>
    <scope>NUCLEOTIDE SEQUENCE [LARGE SCALE GENOMIC DNA]</scope>
</reference>
<sequence length="558" mass="63598">MKDVGQQQCLSPLMVQSSKINGWLVSRKLLQTDYPKKLREIDLKINDATNKSPEASVHLSENPSLYLGCKKVLEILSQTDTKTDFFGRSSTVVRAWADIVNLFQKNNLYLAEIGDSIHELSAVQVPRCKMFIADRQKNLLDLRQKLREQNLNLSRKEELLEKVYKEFRVDVNERNIRVRLLEEAENVLQFLTEFVDSLKSLDPALQLYSSFRKFVLGGFQNDNEPEKVFECCPTLQLLIDSGHILVFTWKHGYAPECVKDNDDFIPLLLKQEREKLKQSSIEMDKIDFVAEDASSEPNEIVWDETEGIDFGPIDYDVIESIEIETENTPPMTPSGLTDSGNTVSSSIFSEIQAKPTIASGGSARYLLDSTDGRKALLNDLFELGAFLQRFEEDMHERLDHEGGGGGNQRSVSGRNTTGGSSANSGCDTLQNMIMQSAPQDIQSCTWDELHRMIQLVKEAQDKLTTSSLSQLMMIRTRTGYLDRLTDRLLDYRRQVMLAKSRVSQTQHLIDKTIQEQEEKTIQLGQHRESCKKLVTFFEEELSRICNRQVQIIGQFCDV</sequence>
<accession>A0AA85KKG1</accession>
<reference evidence="5" key="2">
    <citation type="submission" date="2023-11" db="UniProtKB">
        <authorList>
            <consortium name="WormBaseParasite"/>
        </authorList>
    </citation>
    <scope>IDENTIFICATION</scope>
</reference>
<comment type="similarity">
    <text evidence="1">Belongs to the CDK5RAP3 family.</text>
</comment>
<feature type="coiled-coil region" evidence="2">
    <location>
        <begin position="132"/>
        <end position="201"/>
    </location>
</feature>
<feature type="compositionally biased region" description="Polar residues" evidence="3">
    <location>
        <begin position="408"/>
        <end position="427"/>
    </location>
</feature>
<evidence type="ECO:0000313" key="4">
    <source>
        <dbReference type="Proteomes" id="UP000050795"/>
    </source>
</evidence>
<keyword evidence="2" id="KW-0175">Coiled coil</keyword>
<evidence type="ECO:0000256" key="1">
    <source>
        <dbReference type="ARBA" id="ARBA00007478"/>
    </source>
</evidence>
<evidence type="ECO:0008006" key="6">
    <source>
        <dbReference type="Google" id="ProtNLM"/>
    </source>
</evidence>
<dbReference type="GO" id="GO:0012505">
    <property type="term" value="C:endomembrane system"/>
    <property type="evidence" value="ECO:0007669"/>
    <property type="project" value="TreeGrafter"/>
</dbReference>
<dbReference type="PANTHER" id="PTHR14894">
    <property type="entry name" value="CDK5 REGULATORY SUBUNIT-ASSOCIATED PROTEIN 3"/>
    <property type="match status" value="1"/>
</dbReference>
<protein>
    <recommendedName>
        <fullName evidence="6">CDK5 regulatory subunit-associated protein 3</fullName>
    </recommendedName>
</protein>